<dbReference type="Pfam" id="PF06985">
    <property type="entry name" value="HET"/>
    <property type="match status" value="1"/>
</dbReference>
<dbReference type="OrthoDB" id="5428863at2759"/>
<organism evidence="2 3">
    <name type="scientific">Didymella pomorum</name>
    <dbReference type="NCBI Taxonomy" id="749634"/>
    <lineage>
        <taxon>Eukaryota</taxon>
        <taxon>Fungi</taxon>
        <taxon>Dikarya</taxon>
        <taxon>Ascomycota</taxon>
        <taxon>Pezizomycotina</taxon>
        <taxon>Dothideomycetes</taxon>
        <taxon>Pleosporomycetidae</taxon>
        <taxon>Pleosporales</taxon>
        <taxon>Pleosporineae</taxon>
        <taxon>Didymellaceae</taxon>
        <taxon>Didymella</taxon>
    </lineage>
</organism>
<dbReference type="InterPro" id="IPR010730">
    <property type="entry name" value="HET"/>
</dbReference>
<dbReference type="AlphaFoldDB" id="A0A9W9D6S4"/>
<evidence type="ECO:0000259" key="1">
    <source>
        <dbReference type="Pfam" id="PF06985"/>
    </source>
</evidence>
<proteinExistence type="predicted"/>
<comment type="caution">
    <text evidence="2">The sequence shown here is derived from an EMBL/GenBank/DDBJ whole genome shotgun (WGS) entry which is preliminary data.</text>
</comment>
<accession>A0A9W9D6S4</accession>
<dbReference type="PANTHER" id="PTHR33112:SF1">
    <property type="entry name" value="HETEROKARYON INCOMPATIBILITY DOMAIN-CONTAINING PROTEIN"/>
    <property type="match status" value="1"/>
</dbReference>
<evidence type="ECO:0000313" key="3">
    <source>
        <dbReference type="Proteomes" id="UP001140510"/>
    </source>
</evidence>
<dbReference type="PANTHER" id="PTHR33112">
    <property type="entry name" value="DOMAIN PROTEIN, PUTATIVE-RELATED"/>
    <property type="match status" value="1"/>
</dbReference>
<dbReference type="Proteomes" id="UP001140510">
    <property type="component" value="Unassembled WGS sequence"/>
</dbReference>
<evidence type="ECO:0000313" key="2">
    <source>
        <dbReference type="EMBL" id="KAJ4402561.1"/>
    </source>
</evidence>
<name>A0A9W9D6S4_9PLEO</name>
<keyword evidence="3" id="KW-1185">Reference proteome</keyword>
<feature type="domain" description="Heterokaryon incompatibility" evidence="1">
    <location>
        <begin position="86"/>
        <end position="222"/>
    </location>
</feature>
<reference evidence="2" key="1">
    <citation type="submission" date="2022-10" db="EMBL/GenBank/DDBJ databases">
        <title>Tapping the CABI collections for fungal endophytes: first genome assemblies for Collariella, Neodidymelliopsis, Ascochyta clinopodiicola, Didymella pomorum, Didymosphaeria variabile, Neocosmospora piperis and Neocucurbitaria cava.</title>
        <authorList>
            <person name="Hill R."/>
        </authorList>
    </citation>
    <scope>NUCLEOTIDE SEQUENCE</scope>
    <source>
        <strain evidence="2">IMI 355091</strain>
    </source>
</reference>
<dbReference type="EMBL" id="JAPEVA010000060">
    <property type="protein sequence ID" value="KAJ4402561.1"/>
    <property type="molecule type" value="Genomic_DNA"/>
</dbReference>
<sequence length="516" mass="58531">MDDVPQAYKKFSREYANIKSLDYESIKASLHNCERIHVDCKPDMLDKLPGFRLIDCYTRAIVPAQSTINGGNAPEVPDSARHGYHYVALSYVWGPRRDESRIGASGALENLPQTIDDSIRFCKALGYRYLWVDRYCIDQENVEEKAIQIANMGRIYSSAQLTIIASAGEDPFYGLPGLTNNATTIPFQSEIINGLTLIVRPLSSVPSISVSKWATRGWTYQEGYLSRRRLFFTNQGIHYICNATSTGSALHRFLPRSSPHRGPAKTYSEVSDWTYRLAPVTRNLEAYSDRQLTVDSDALDAITGALNDQMMHEKPIHHLWGIPIFETNIDYDLTSSKNFSKGKIEYGARNYIAIEFLLHWSHGKPRQRRPGFPSWSFLGWKGHINYLAWPRQTHVGQYFDVHNLQKTGKHTFALLPAGTHHLDVSTYTIPLTLVHVIDPVDASKSGYYVVTAVNRITDADAYIEVRWSKDPDSVPKNEIALTGALFIDERKLLKEISATTMLVLEKVEGHYERRIQ</sequence>
<gene>
    <name evidence="2" type="ORF">N0V91_007099</name>
</gene>
<protein>
    <recommendedName>
        <fullName evidence="1">Heterokaryon incompatibility domain-containing protein</fullName>
    </recommendedName>
</protein>